<comment type="caution">
    <text evidence="2">The sequence shown here is derived from an EMBL/GenBank/DDBJ whole genome shotgun (WGS) entry which is preliminary data.</text>
</comment>
<proteinExistence type="predicted"/>
<evidence type="ECO:0000256" key="1">
    <source>
        <dbReference type="SAM" id="MobiDB-lite"/>
    </source>
</evidence>
<accession>A0AA38SJL3</accession>
<reference evidence="2" key="1">
    <citation type="submission" date="2022-07" db="EMBL/GenBank/DDBJ databases">
        <title>Fungi with potential for degradation of polypropylene.</title>
        <authorList>
            <person name="Gostincar C."/>
        </authorList>
    </citation>
    <scope>NUCLEOTIDE SEQUENCE</scope>
    <source>
        <strain evidence="2">EXF-13287</strain>
    </source>
</reference>
<organism evidence="2 3">
    <name type="scientific">Coniochaeta hoffmannii</name>
    <dbReference type="NCBI Taxonomy" id="91930"/>
    <lineage>
        <taxon>Eukaryota</taxon>
        <taxon>Fungi</taxon>
        <taxon>Dikarya</taxon>
        <taxon>Ascomycota</taxon>
        <taxon>Pezizomycotina</taxon>
        <taxon>Sordariomycetes</taxon>
        <taxon>Sordariomycetidae</taxon>
        <taxon>Coniochaetales</taxon>
        <taxon>Coniochaetaceae</taxon>
        <taxon>Coniochaeta</taxon>
    </lineage>
</organism>
<protein>
    <submittedName>
        <fullName evidence="2">Uncharacterized protein</fullName>
    </submittedName>
</protein>
<gene>
    <name evidence="2" type="ORF">NKR19_g1890</name>
</gene>
<feature type="region of interest" description="Disordered" evidence="1">
    <location>
        <begin position="154"/>
        <end position="193"/>
    </location>
</feature>
<dbReference type="AlphaFoldDB" id="A0AA38SJL3"/>
<name>A0AA38SJL3_9PEZI</name>
<dbReference type="Proteomes" id="UP001174691">
    <property type="component" value="Unassembled WGS sequence"/>
</dbReference>
<feature type="compositionally biased region" description="Basic and acidic residues" evidence="1">
    <location>
        <begin position="154"/>
        <end position="165"/>
    </location>
</feature>
<evidence type="ECO:0000313" key="2">
    <source>
        <dbReference type="EMBL" id="KAJ9161798.1"/>
    </source>
</evidence>
<sequence length="193" mass="21169">MPATDTGVETTRGPTIRIAGEVRCSVAYIIRDDLCPSLSPTRPPSRTPRIANSILPESLRARLPQPSAPSQRHHAPPSRSGRAAPLTEPIREVYDGERSGEVPAIVWDNVLGARLAGLEQTLEESDRLGATERWFKGLIPGGCACGARLPTSGDRDRFLSDEPPRRQHFHPQHPWQYVAGQHPGQSIPPFPNK</sequence>
<feature type="region of interest" description="Disordered" evidence="1">
    <location>
        <begin position="36"/>
        <end position="87"/>
    </location>
</feature>
<dbReference type="EMBL" id="JANBVN010000018">
    <property type="protein sequence ID" value="KAJ9161798.1"/>
    <property type="molecule type" value="Genomic_DNA"/>
</dbReference>
<evidence type="ECO:0000313" key="3">
    <source>
        <dbReference type="Proteomes" id="UP001174691"/>
    </source>
</evidence>
<keyword evidence="3" id="KW-1185">Reference proteome</keyword>